<protein>
    <submittedName>
        <fullName evidence="2">C39 family peptidase</fullName>
    </submittedName>
</protein>
<sequence>MADRATDNTADRAGAPVVHEVPYHSQWESAELVRAIIDGRLDAAEDPRWGQSGAATPEEYAWWSWRLCGVACLRMALDHWWGVAPPALTLADECVKAGAYVRDGESLRGLVHTPFAAYVRERWGLAAQAREASPEEVAAEVAGGRLVMLSVHPSIREPAGPEPVRRGGHLVLAVGVTDTALVIHNPSGFPGESQEFAHVPWRSFGPFYAGRAIVLGPPGGEGRAASGRPAAGG</sequence>
<dbReference type="EMBL" id="CP163445">
    <property type="protein sequence ID" value="XDQ81984.1"/>
    <property type="molecule type" value="Genomic_DNA"/>
</dbReference>
<dbReference type="Pfam" id="PF13529">
    <property type="entry name" value="Peptidase_C39_2"/>
    <property type="match status" value="1"/>
</dbReference>
<feature type="domain" description="Peptidase C39-like" evidence="1">
    <location>
        <begin position="20"/>
        <end position="186"/>
    </location>
</feature>
<evidence type="ECO:0000259" key="1">
    <source>
        <dbReference type="Pfam" id="PF13529"/>
    </source>
</evidence>
<dbReference type="RefSeq" id="WP_369184531.1">
    <property type="nucleotide sequence ID" value="NZ_CP163445.1"/>
</dbReference>
<evidence type="ECO:0000313" key="2">
    <source>
        <dbReference type="EMBL" id="XDQ81984.1"/>
    </source>
</evidence>
<gene>
    <name evidence="2" type="ORF">AB2U05_27700</name>
</gene>
<organism evidence="2">
    <name type="scientific">Streptomyces sp. Y1</name>
    <dbReference type="NCBI Taxonomy" id="3238634"/>
    <lineage>
        <taxon>Bacteria</taxon>
        <taxon>Bacillati</taxon>
        <taxon>Actinomycetota</taxon>
        <taxon>Actinomycetes</taxon>
        <taxon>Kitasatosporales</taxon>
        <taxon>Streptomycetaceae</taxon>
        <taxon>Streptomyces</taxon>
    </lineage>
</organism>
<reference evidence="2" key="1">
    <citation type="submission" date="2024-07" db="EMBL/GenBank/DDBJ databases">
        <authorList>
            <person name="Yu S.T."/>
        </authorList>
    </citation>
    <scope>NUCLEOTIDE SEQUENCE</scope>
    <source>
        <strain evidence="2">Y1</strain>
    </source>
</reference>
<name>A0AB39TS15_9ACTN</name>
<dbReference type="Gene3D" id="3.90.70.10">
    <property type="entry name" value="Cysteine proteinases"/>
    <property type="match status" value="1"/>
</dbReference>
<accession>A0AB39TS15</accession>
<dbReference type="AlphaFoldDB" id="A0AB39TS15"/>
<proteinExistence type="predicted"/>
<dbReference type="InterPro" id="IPR039564">
    <property type="entry name" value="Peptidase_C39-like"/>
</dbReference>